<feature type="domain" description="NodB homology" evidence="2">
    <location>
        <begin position="105"/>
        <end position="297"/>
    </location>
</feature>
<dbReference type="GO" id="GO:0016810">
    <property type="term" value="F:hydrolase activity, acting on carbon-nitrogen (but not peptide) bonds"/>
    <property type="evidence" value="ECO:0007669"/>
    <property type="project" value="InterPro"/>
</dbReference>
<dbReference type="CDD" id="cd10918">
    <property type="entry name" value="CE4_NodB_like_5s_6s"/>
    <property type="match status" value="1"/>
</dbReference>
<dbReference type="Gene3D" id="3.20.20.370">
    <property type="entry name" value="Glycoside hydrolase/deacetylase"/>
    <property type="match status" value="1"/>
</dbReference>
<dbReference type="AlphaFoldDB" id="A0A1M7I1P4"/>
<accession>A0A1M7I1P4</accession>
<reference evidence="3 4" key="1">
    <citation type="submission" date="2016-11" db="EMBL/GenBank/DDBJ databases">
        <authorList>
            <person name="Jaros S."/>
            <person name="Januszkiewicz K."/>
            <person name="Wedrychowicz H."/>
        </authorList>
    </citation>
    <scope>NUCLEOTIDE SEQUENCE [LARGE SCALE GENOMIC DNA]</scope>
    <source>
        <strain evidence="3 4">Y1</strain>
    </source>
</reference>
<dbReference type="RefSeq" id="WP_072949460.1">
    <property type="nucleotide sequence ID" value="NZ_FRCT01000003.1"/>
</dbReference>
<evidence type="ECO:0000256" key="1">
    <source>
        <dbReference type="ARBA" id="ARBA00022729"/>
    </source>
</evidence>
<name>A0A1M7I1P4_RUMFL</name>
<sequence>MYKCFGLKRIFSRAAVLILLAAICCGALFPLRYGISSAAEASAERPVPLPVIMYHSVCEKAPADYIVSPLQLENDLIWLKDHGYTSVSAQQLIDYTNKNGELPQKPVLITFDDGFYNNLSIALPLLEKYDMCAIVSIVGRYTDDYAPADPHADAYSYLTWEDISQLIASNRIEIGSHTYDMHSRDSRRQGCAINPDETPEQYSYTLNMDIGLLNTELHDSCGISPVVFAYPFGALCRESLPVLRDNGIKISLTCREGMNYITRSPDCLYGIFRNNRSGLVSTEEYMSELTKELPESQ</sequence>
<dbReference type="InterPro" id="IPR002509">
    <property type="entry name" value="NODB_dom"/>
</dbReference>
<dbReference type="PROSITE" id="PS51677">
    <property type="entry name" value="NODB"/>
    <property type="match status" value="1"/>
</dbReference>
<dbReference type="InterPro" id="IPR011330">
    <property type="entry name" value="Glyco_hydro/deAcase_b/a-brl"/>
</dbReference>
<evidence type="ECO:0000313" key="4">
    <source>
        <dbReference type="Proteomes" id="UP000184394"/>
    </source>
</evidence>
<dbReference type="PANTHER" id="PTHR34216:SF7">
    <property type="entry name" value="POLY-BETA-1,6-N-ACETYL-D-GLUCOSAMINE N-DEACETYLASE"/>
    <property type="match status" value="1"/>
</dbReference>
<keyword evidence="1" id="KW-0732">Signal</keyword>
<protein>
    <submittedName>
        <fullName evidence="3">Polysaccharide deacetylase</fullName>
    </submittedName>
</protein>
<gene>
    <name evidence="3" type="ORF">SAMN04487860_103234</name>
</gene>
<organism evidence="3 4">
    <name type="scientific">Ruminococcus flavefaciens</name>
    <dbReference type="NCBI Taxonomy" id="1265"/>
    <lineage>
        <taxon>Bacteria</taxon>
        <taxon>Bacillati</taxon>
        <taxon>Bacillota</taxon>
        <taxon>Clostridia</taxon>
        <taxon>Eubacteriales</taxon>
        <taxon>Oscillospiraceae</taxon>
        <taxon>Ruminococcus</taxon>
    </lineage>
</organism>
<evidence type="ECO:0000313" key="3">
    <source>
        <dbReference type="EMBL" id="SHM34692.1"/>
    </source>
</evidence>
<dbReference type="GO" id="GO:0005975">
    <property type="term" value="P:carbohydrate metabolic process"/>
    <property type="evidence" value="ECO:0007669"/>
    <property type="project" value="InterPro"/>
</dbReference>
<dbReference type="InterPro" id="IPR051398">
    <property type="entry name" value="Polysacch_Deacetylase"/>
</dbReference>
<proteinExistence type="predicted"/>
<dbReference type="PANTHER" id="PTHR34216">
    <property type="match status" value="1"/>
</dbReference>
<dbReference type="SUPFAM" id="SSF88713">
    <property type="entry name" value="Glycoside hydrolase/deacetylase"/>
    <property type="match status" value="1"/>
</dbReference>
<dbReference type="Pfam" id="PF01522">
    <property type="entry name" value="Polysacc_deac_1"/>
    <property type="match status" value="1"/>
</dbReference>
<dbReference type="EMBL" id="FRCT01000003">
    <property type="protein sequence ID" value="SHM34692.1"/>
    <property type="molecule type" value="Genomic_DNA"/>
</dbReference>
<evidence type="ECO:0000259" key="2">
    <source>
        <dbReference type="PROSITE" id="PS51677"/>
    </source>
</evidence>
<dbReference type="Proteomes" id="UP000184394">
    <property type="component" value="Unassembled WGS sequence"/>
</dbReference>